<dbReference type="Gene3D" id="3.40.50.1820">
    <property type="entry name" value="alpha/beta hydrolase"/>
    <property type="match status" value="1"/>
</dbReference>
<dbReference type="InterPro" id="IPR029058">
    <property type="entry name" value="AB_hydrolase_fold"/>
</dbReference>
<accession>A0A1B1YU94</accession>
<evidence type="ECO:0000313" key="2">
    <source>
        <dbReference type="EMBL" id="ANX04424.1"/>
    </source>
</evidence>
<feature type="domain" description="AB hydrolase-1" evidence="1">
    <location>
        <begin position="27"/>
        <end position="258"/>
    </location>
</feature>
<dbReference type="RefSeq" id="WP_068804600.1">
    <property type="nucleotide sequence ID" value="NZ_CP014671.1"/>
</dbReference>
<dbReference type="SUPFAM" id="SSF53474">
    <property type="entry name" value="alpha/beta-Hydrolases"/>
    <property type="match status" value="1"/>
</dbReference>
<dbReference type="EMBL" id="CP014671">
    <property type="protein sequence ID" value="ANX04424.1"/>
    <property type="molecule type" value="Genomic_DNA"/>
</dbReference>
<dbReference type="PANTHER" id="PTHR46438">
    <property type="entry name" value="ALPHA/BETA-HYDROLASES SUPERFAMILY PROTEIN"/>
    <property type="match status" value="1"/>
</dbReference>
<sequence>MSNPEIGKWINAGGINTNYHDVGEGYPTVLIHGSGPGVSAFSNWRLAFPVLSQKVRVLAPDMLGFGYTERPAGVQYTLDTWVKHLVDFIDALGLDKVNLVGNSYGGALSLATAIRHSGRVNRMVLMGAAGVKFPLTEGLDYAWGYTPSLENMRKMLDLFAYDRNLVSDELARLRYEASLREGVQEAYASMFPAPRQRSIDALASPEEDIAKIQSPALIIHGREDRILPYSNSVRLFELLPNSQLHMFGKCGHWTQIEHSARFNKLVLDFFGEA</sequence>
<dbReference type="PRINTS" id="PR00111">
    <property type="entry name" value="ABHYDROLASE"/>
</dbReference>
<name>A0A1B1YU94_9GAMM</name>
<dbReference type="KEGG" id="gbi:PG2T_09695"/>
<keyword evidence="2" id="KW-0378">Hydrolase</keyword>
<dbReference type="PANTHER" id="PTHR46438:SF11">
    <property type="entry name" value="LIPASE-RELATED"/>
    <property type="match status" value="1"/>
</dbReference>
<gene>
    <name evidence="2" type="ORF">PG2T_09695</name>
</gene>
<dbReference type="InParanoid" id="A0A1B1YU94"/>
<dbReference type="GO" id="GO:0016787">
    <property type="term" value="F:hydrolase activity"/>
    <property type="evidence" value="ECO:0007669"/>
    <property type="project" value="UniProtKB-KW"/>
</dbReference>
<organism evidence="2 3">
    <name type="scientific">Immundisolibacter cernigliae</name>
    <dbReference type="NCBI Taxonomy" id="1810504"/>
    <lineage>
        <taxon>Bacteria</taxon>
        <taxon>Pseudomonadati</taxon>
        <taxon>Pseudomonadota</taxon>
        <taxon>Gammaproteobacteria</taxon>
        <taxon>Immundisolibacterales</taxon>
        <taxon>Immundisolibacteraceae</taxon>
        <taxon>Immundisolibacter</taxon>
    </lineage>
</organism>
<evidence type="ECO:0000313" key="3">
    <source>
        <dbReference type="Proteomes" id="UP000092952"/>
    </source>
</evidence>
<reference evidence="3" key="1">
    <citation type="submission" date="2016-03" db="EMBL/GenBank/DDBJ databases">
        <title>Complete genome sequence of Solimmundus cernigliae, representing a novel lineage of polycyclic aromatic hydrocarbon degraders within the Gammaproteobacteria.</title>
        <authorList>
            <person name="Singleton D.R."/>
            <person name="Dickey A.N."/>
            <person name="Scholl E.H."/>
            <person name="Wright F.A."/>
            <person name="Aitken M.D."/>
        </authorList>
    </citation>
    <scope>NUCLEOTIDE SEQUENCE [LARGE SCALE GENOMIC DNA]</scope>
    <source>
        <strain evidence="3">TR3.2</strain>
    </source>
</reference>
<dbReference type="STRING" id="1810504.PG2T_09695"/>
<dbReference type="Pfam" id="PF00561">
    <property type="entry name" value="Abhydrolase_1"/>
    <property type="match status" value="1"/>
</dbReference>
<protein>
    <submittedName>
        <fullName evidence="2">2-hydroxy-6-oxo-2,4-heptadienoate hydrolase</fullName>
    </submittedName>
</protein>
<dbReference type="InterPro" id="IPR000073">
    <property type="entry name" value="AB_hydrolase_1"/>
</dbReference>
<dbReference type="OrthoDB" id="5853561at2"/>
<evidence type="ECO:0000259" key="1">
    <source>
        <dbReference type="Pfam" id="PF00561"/>
    </source>
</evidence>
<keyword evidence="3" id="KW-1185">Reference proteome</keyword>
<dbReference type="AlphaFoldDB" id="A0A1B1YU94"/>
<proteinExistence type="predicted"/>
<dbReference type="Proteomes" id="UP000092952">
    <property type="component" value="Chromosome"/>
</dbReference>